<name>A0A0L6VZH2_9FIRM</name>
<dbReference type="EMBL" id="LGTE01000023">
    <property type="protein sequence ID" value="KNZ68727.1"/>
    <property type="molecule type" value="Genomic_DNA"/>
</dbReference>
<accession>A0A0L6VZH2</accession>
<protein>
    <submittedName>
        <fullName evidence="1">RND family efflux transporter MFP subunit</fullName>
    </submittedName>
</protein>
<proteinExistence type="predicted"/>
<dbReference type="AlphaFoldDB" id="A0A0L6VZH2"/>
<gene>
    <name evidence="1" type="ORF">Tfer_2722</name>
</gene>
<comment type="caution">
    <text evidence="1">The sequence shown here is derived from an EMBL/GenBank/DDBJ whole genome shotgun (WGS) entry which is preliminary data.</text>
</comment>
<evidence type="ECO:0000313" key="1">
    <source>
        <dbReference type="EMBL" id="KNZ68727.1"/>
    </source>
</evidence>
<dbReference type="Proteomes" id="UP000037175">
    <property type="component" value="Unassembled WGS sequence"/>
</dbReference>
<evidence type="ECO:0000313" key="2">
    <source>
        <dbReference type="Proteomes" id="UP000037175"/>
    </source>
</evidence>
<reference evidence="2" key="1">
    <citation type="submission" date="2015-07" db="EMBL/GenBank/DDBJ databases">
        <title>Complete Genome of Thermincola ferriacetica strain Z-0001T.</title>
        <authorList>
            <person name="Lusk B."/>
            <person name="Badalamenti J.P."/>
            <person name="Parameswaran P."/>
            <person name="Bond D.R."/>
            <person name="Torres C.I."/>
        </authorList>
    </citation>
    <scope>NUCLEOTIDE SEQUENCE [LARGE SCALE GENOMIC DNA]</scope>
    <source>
        <strain evidence="2">Z-0001</strain>
    </source>
</reference>
<sequence length="119" mass="12848">MKTSIKKYLAASIIILVLLGIFTGIKIKQLKKVPEVQTDAGYPVETITAKTGAISEGISYVGTVEPGMEVDLADQVQSRVSRVPGAVNLYKSWSLNSPEIHVRVNEKRAAELGLGHLAM</sequence>
<organism evidence="1 2">
    <name type="scientific">Thermincola ferriacetica</name>
    <dbReference type="NCBI Taxonomy" id="281456"/>
    <lineage>
        <taxon>Bacteria</taxon>
        <taxon>Bacillati</taxon>
        <taxon>Bacillota</taxon>
        <taxon>Clostridia</taxon>
        <taxon>Eubacteriales</taxon>
        <taxon>Thermincolaceae</taxon>
        <taxon>Thermincola</taxon>
    </lineage>
</organism>
<dbReference type="RefSeq" id="WP_052218729.1">
    <property type="nucleotide sequence ID" value="NZ_LGTE01000023.1"/>
</dbReference>
<keyword evidence="2" id="KW-1185">Reference proteome</keyword>